<dbReference type="eggNOG" id="COG0323">
    <property type="taxonomic scope" value="Bacteria"/>
</dbReference>
<evidence type="ECO:0000313" key="3">
    <source>
        <dbReference type="EMBL" id="EHR48717.1"/>
    </source>
</evidence>
<evidence type="ECO:0000259" key="2">
    <source>
        <dbReference type="Pfam" id="PF03432"/>
    </source>
</evidence>
<feature type="region of interest" description="Disordered" evidence="1">
    <location>
        <begin position="466"/>
        <end position="498"/>
    </location>
</feature>
<organism evidence="3 4">
    <name type="scientific">Saccharomonospora marina XMU15</name>
    <dbReference type="NCBI Taxonomy" id="882083"/>
    <lineage>
        <taxon>Bacteria</taxon>
        <taxon>Bacillati</taxon>
        <taxon>Actinomycetota</taxon>
        <taxon>Actinomycetes</taxon>
        <taxon>Pseudonocardiales</taxon>
        <taxon>Pseudonocardiaceae</taxon>
        <taxon>Saccharomonospora</taxon>
    </lineage>
</organism>
<dbReference type="Pfam" id="PF03432">
    <property type="entry name" value="Relaxase"/>
    <property type="match status" value="1"/>
</dbReference>
<dbReference type="InterPro" id="IPR005094">
    <property type="entry name" value="Endonuclease_MobA/VirD2"/>
</dbReference>
<feature type="region of interest" description="Disordered" evidence="1">
    <location>
        <begin position="178"/>
        <end position="206"/>
    </location>
</feature>
<feature type="domain" description="MobA/VirD2-like nuclease" evidence="2">
    <location>
        <begin position="80"/>
        <end position="178"/>
    </location>
</feature>
<keyword evidence="4" id="KW-1185">Reference proteome</keyword>
<dbReference type="STRING" id="882083.SacmaDRAFT_0413"/>
<evidence type="ECO:0000313" key="4">
    <source>
        <dbReference type="Proteomes" id="UP000004926"/>
    </source>
</evidence>
<dbReference type="RefSeq" id="WP_009152108.1">
    <property type="nucleotide sequence ID" value="NZ_CM001439.1"/>
</dbReference>
<sequence>MIAKAPDRSKRGHNTYGLLRYLFGKGRSNEHTTPHLVAAWDPEWLEHGAFADVLERRGGLAKLARDIDAAMVGHEVHLETGHVYHVALSASPTDGVLGDDTWRELATEAVAHMGFGPDAEGVGGCRWVAVHHGLSAEGNDHVHLVVNLVRGNGAVANTYRDWPRWRVWCRQVEDRLGLTPTAPAGEGSQKAATRPELERAAAQGASTDREQLRRVVAEVAVEAMTEIDFVNLLRHRGVLVAPRVVDSKVVGYRVALAPRSEHSKPVWFAGSSLRRDLSLPRLRLRWETANLPAQFAAEIWRGEFDAGFTPETPRRVTWRQVRRDLERAQGALSHELEGADPVNWHRAAGFTAEVVAALAHVDPSSERLCLVTKQLTSAAQLPHGSPKLRELTGVALPLLAKAARLAAVSRDPAPAMLVALVVLVYAIAVTLEHHAERHGIRRAAQHQISAVVRELHGHPAVVECRERAADQARSRTSGQQPPVAITRSGQRLQRGPIRERPVRGNQFSSDWLRIVRR</sequence>
<accession>H5X2C1</accession>
<proteinExistence type="predicted"/>
<gene>
    <name evidence="3" type="ORF">SacmaDRAFT_0413</name>
</gene>
<dbReference type="AlphaFoldDB" id="H5X2C1"/>
<dbReference type="OrthoDB" id="4382201at2"/>
<dbReference type="Proteomes" id="UP000004926">
    <property type="component" value="Chromosome"/>
</dbReference>
<name>H5X2C1_9PSEU</name>
<protein>
    <recommendedName>
        <fullName evidence="2">MobA/VirD2-like nuclease domain-containing protein</fullName>
    </recommendedName>
</protein>
<dbReference type="HOGENOM" id="CLU_029419_0_0_11"/>
<reference evidence="3 4" key="1">
    <citation type="journal article" date="2012" name="Stand. Genomic Sci.">
        <title>Genome sequence of the ocean sediment bacterium Saccharomonospora marina type strain (XMU15(T)).</title>
        <authorList>
            <person name="Klenk H.P."/>
            <person name="Lu M."/>
            <person name="Lucas S."/>
            <person name="Lapidus A."/>
            <person name="Copeland A."/>
            <person name="Pitluck S."/>
            <person name="Goodwin L.A."/>
            <person name="Han C."/>
            <person name="Tapia R."/>
            <person name="Brambilla E.M."/>
            <person name="Potter G."/>
            <person name="Land M."/>
            <person name="Ivanova N."/>
            <person name="Rohde M."/>
            <person name="Goker M."/>
            <person name="Detter J.C."/>
            <person name="Li W.J."/>
            <person name="Kyrpides N.C."/>
            <person name="Woyke T."/>
        </authorList>
    </citation>
    <scope>NUCLEOTIDE SEQUENCE [LARGE SCALE GENOMIC DNA]</scope>
    <source>
        <strain evidence="3 4">XMU15</strain>
    </source>
</reference>
<dbReference type="EMBL" id="CM001439">
    <property type="protein sequence ID" value="EHR48717.1"/>
    <property type="molecule type" value="Genomic_DNA"/>
</dbReference>
<evidence type="ECO:0000256" key="1">
    <source>
        <dbReference type="SAM" id="MobiDB-lite"/>
    </source>
</evidence>